<dbReference type="AlphaFoldDB" id="A0A1B8GXN6"/>
<feature type="transmembrane region" description="Helical" evidence="4">
    <location>
        <begin position="579"/>
        <end position="600"/>
    </location>
</feature>
<dbReference type="PANTHER" id="PTHR43702">
    <property type="entry name" value="L-FUCOSE-PROTON SYMPORTER"/>
    <property type="match status" value="1"/>
</dbReference>
<organism evidence="6 7">
    <name type="scientific">Pseudogymnoascus verrucosus</name>
    <dbReference type="NCBI Taxonomy" id="342668"/>
    <lineage>
        <taxon>Eukaryota</taxon>
        <taxon>Fungi</taxon>
        <taxon>Dikarya</taxon>
        <taxon>Ascomycota</taxon>
        <taxon>Pezizomycotina</taxon>
        <taxon>Leotiomycetes</taxon>
        <taxon>Thelebolales</taxon>
        <taxon>Thelebolaceae</taxon>
        <taxon>Pseudogymnoascus</taxon>
    </lineage>
</organism>
<reference evidence="6 7" key="1">
    <citation type="submission" date="2016-03" db="EMBL/GenBank/DDBJ databases">
        <title>Comparative genomics of Pseudogymnoascus destructans, the fungus causing white-nose syndrome of bats.</title>
        <authorList>
            <person name="Palmer J.M."/>
            <person name="Drees K.P."/>
            <person name="Foster J.T."/>
            <person name="Lindner D.L."/>
        </authorList>
    </citation>
    <scope>NUCLEOTIDE SEQUENCE [LARGE SCALE GENOMIC DNA]</scope>
    <source>
        <strain evidence="6 7">UAMH 10579</strain>
    </source>
</reference>
<dbReference type="Pfam" id="PF07690">
    <property type="entry name" value="MFS_1"/>
    <property type="match status" value="1"/>
</dbReference>
<feature type="transmembrane region" description="Helical" evidence="4">
    <location>
        <begin position="135"/>
        <end position="158"/>
    </location>
</feature>
<dbReference type="STRING" id="342668.A0A1B8GXN6"/>
<feature type="transmembrane region" description="Helical" evidence="4">
    <location>
        <begin position="543"/>
        <end position="567"/>
    </location>
</feature>
<dbReference type="InterPro" id="IPR036259">
    <property type="entry name" value="MFS_trans_sf"/>
</dbReference>
<proteinExistence type="predicted"/>
<dbReference type="GO" id="GO:0005886">
    <property type="term" value="C:plasma membrane"/>
    <property type="evidence" value="ECO:0007669"/>
    <property type="project" value="UniProtKB-SubCell"/>
</dbReference>
<feature type="transmembrane region" description="Helical" evidence="4">
    <location>
        <begin position="685"/>
        <end position="705"/>
    </location>
</feature>
<dbReference type="Pfam" id="PF20684">
    <property type="entry name" value="Fung_rhodopsin"/>
    <property type="match status" value="1"/>
</dbReference>
<keyword evidence="4" id="KW-0472">Membrane</keyword>
<feature type="transmembrane region" description="Helical" evidence="4">
    <location>
        <begin position="264"/>
        <end position="288"/>
    </location>
</feature>
<feature type="transmembrane region" description="Helical" evidence="4">
    <location>
        <begin position="774"/>
        <end position="792"/>
    </location>
</feature>
<dbReference type="Proteomes" id="UP000091956">
    <property type="component" value="Unassembled WGS sequence"/>
</dbReference>
<dbReference type="SUPFAM" id="SSF103473">
    <property type="entry name" value="MFS general substrate transporter"/>
    <property type="match status" value="1"/>
</dbReference>
<dbReference type="InterPro" id="IPR050375">
    <property type="entry name" value="MFS_TsgA-like"/>
</dbReference>
<dbReference type="GeneID" id="28834594"/>
<feature type="region of interest" description="Disordered" evidence="3">
    <location>
        <begin position="308"/>
        <end position="339"/>
    </location>
</feature>
<evidence type="ECO:0000313" key="7">
    <source>
        <dbReference type="Proteomes" id="UP000091956"/>
    </source>
</evidence>
<keyword evidence="4" id="KW-0812">Transmembrane</keyword>
<feature type="transmembrane region" description="Helical" evidence="4">
    <location>
        <begin position="56"/>
        <end position="76"/>
    </location>
</feature>
<dbReference type="OrthoDB" id="546893at2759"/>
<keyword evidence="7" id="KW-1185">Reference proteome</keyword>
<evidence type="ECO:0000259" key="5">
    <source>
        <dbReference type="PROSITE" id="PS50850"/>
    </source>
</evidence>
<dbReference type="PROSITE" id="PS50850">
    <property type="entry name" value="MFS"/>
    <property type="match status" value="1"/>
</dbReference>
<feature type="transmembrane region" description="Helical" evidence="4">
    <location>
        <begin position="411"/>
        <end position="431"/>
    </location>
</feature>
<dbReference type="GO" id="GO:0022857">
    <property type="term" value="F:transmembrane transporter activity"/>
    <property type="evidence" value="ECO:0007669"/>
    <property type="project" value="InterPro"/>
</dbReference>
<sequence length="843" mass="91554">MAVESPHSSSPNDINLSDRNTTILIVTIVTVSVATVLIAGRLISRAVIVKHITFDDYLIVIGWILSLGASVVVVFATGKGLGKPDARIKDEWVLPLKKCIYAFSVLYNPALVATKSSLLVFYLRLSRVTNKLFRIISYAALVLVNAGGLVLTLLYIFQCRPVSKTFNVHNDLAKCIPIITLYLTSTPITIVTDVIILVLPIPMLTGIHMPRRQKNILVFTFALGIFVMIVDVIRVYFLQQAMIDVSSLTASPTSTIGLGDEKDYAFIVSYSLMWTAVEVNIGIVCACIPTLKPIVKRILPILLEPTRHHSSHETPTASVAKVDNTDGSNPSPESTLQGKIPPANIVATAPIAAKARRQVEADDIEFITIPTTATNMRARQESSASSSGSVYFGFVNIRRPKCLADLSSEDSWRYCTAVTILFFLWGFSYGLLNHLNSQIVAISHSAVSQGIGLLSAYWGGYIFGPLSLGWYALTRGGFKVTFIAGLCVYGVGTLMFWPSAVLVSFPGFVISTFVVGFGLSVLETAANPFLALAGPPLYGEMRLLLAQGVQAIGSVVSELLSKVLFASVKEHSTLIGVQWTYLAISYLAVILGLFFYYMPLPEATDQELQRATRSRSLPMNRVIIEPRTLTHIGAFRVVSITLAIGVFAQFLYVAAQETVNLWFSDLFADHDLGFSPSLTLPNISLVGHSVFAVSRFLCGALCLVIRPRKLLCASLLGGMAISITIAALPSHTATTHPNTVLGLTVGLYFFEGPVFPLIFAIALRGLGRATKRGAVMLAAGTGGGAMGPWVLFASQSKMGVRRSFWIVAVALGMACLFPVYLKVVRRAREVVDWNGVEGKERKW</sequence>
<dbReference type="PANTHER" id="PTHR43702:SF13">
    <property type="entry name" value="MONOSACCHARIDE TRANSPORTER, PUTATIVE (AFU_ORTHOLOGUE AFUA_4G06630)-RELATED"/>
    <property type="match status" value="1"/>
</dbReference>
<feature type="transmembrane region" description="Helical" evidence="4">
    <location>
        <begin position="740"/>
        <end position="762"/>
    </location>
</feature>
<feature type="transmembrane region" description="Helical" evidence="4">
    <location>
        <begin position="710"/>
        <end position="728"/>
    </location>
</feature>
<evidence type="ECO:0000313" key="6">
    <source>
        <dbReference type="EMBL" id="OBU00594.1"/>
    </source>
</evidence>
<evidence type="ECO:0000256" key="3">
    <source>
        <dbReference type="SAM" id="MobiDB-lite"/>
    </source>
</evidence>
<keyword evidence="4" id="KW-1133">Transmembrane helix</keyword>
<feature type="transmembrane region" description="Helical" evidence="4">
    <location>
        <begin position="100"/>
        <end position="123"/>
    </location>
</feature>
<dbReference type="InterPro" id="IPR011701">
    <property type="entry name" value="MFS"/>
</dbReference>
<feature type="transmembrane region" description="Helical" evidence="4">
    <location>
        <begin position="23"/>
        <end position="44"/>
    </location>
</feature>
<gene>
    <name evidence="6" type="ORF">VE01_01208</name>
</gene>
<dbReference type="RefSeq" id="XP_018134326.1">
    <property type="nucleotide sequence ID" value="XM_018270734.2"/>
</dbReference>
<dbReference type="EMBL" id="KV460208">
    <property type="protein sequence ID" value="OBU00594.1"/>
    <property type="molecule type" value="Genomic_DNA"/>
</dbReference>
<feature type="transmembrane region" description="Helical" evidence="4">
    <location>
        <begin position="634"/>
        <end position="655"/>
    </location>
</feature>
<evidence type="ECO:0000256" key="2">
    <source>
        <dbReference type="ARBA" id="ARBA00022475"/>
    </source>
</evidence>
<reference evidence="7" key="2">
    <citation type="journal article" date="2018" name="Nat. Commun.">
        <title>Extreme sensitivity to ultraviolet light in the fungal pathogen causing white-nose syndrome of bats.</title>
        <authorList>
            <person name="Palmer J.M."/>
            <person name="Drees K.P."/>
            <person name="Foster J.T."/>
            <person name="Lindner D.L."/>
        </authorList>
    </citation>
    <scope>NUCLEOTIDE SEQUENCE [LARGE SCALE GENOMIC DNA]</scope>
    <source>
        <strain evidence="7">UAMH 10579</strain>
    </source>
</reference>
<feature type="transmembrane region" description="Helical" evidence="4">
    <location>
        <begin position="451"/>
        <end position="473"/>
    </location>
</feature>
<feature type="transmembrane region" description="Helical" evidence="4">
    <location>
        <begin position="178"/>
        <end position="204"/>
    </location>
</feature>
<feature type="transmembrane region" description="Helical" evidence="4">
    <location>
        <begin position="216"/>
        <end position="237"/>
    </location>
</feature>
<feature type="transmembrane region" description="Helical" evidence="4">
    <location>
        <begin position="480"/>
        <end position="497"/>
    </location>
</feature>
<evidence type="ECO:0000256" key="1">
    <source>
        <dbReference type="ARBA" id="ARBA00004429"/>
    </source>
</evidence>
<keyword evidence="2" id="KW-1003">Cell membrane</keyword>
<feature type="domain" description="Major facilitator superfamily (MFS) profile" evidence="5">
    <location>
        <begin position="414"/>
        <end position="826"/>
    </location>
</feature>
<accession>A0A1B8GXN6</accession>
<comment type="subcellular location">
    <subcellularLocation>
        <location evidence="1">Cell inner membrane</location>
        <topology evidence="1">Multi-pass membrane protein</topology>
    </subcellularLocation>
</comment>
<protein>
    <recommendedName>
        <fullName evidence="5">Major facilitator superfamily (MFS) profile domain-containing protein</fullName>
    </recommendedName>
</protein>
<dbReference type="InterPro" id="IPR020846">
    <property type="entry name" value="MFS_dom"/>
</dbReference>
<evidence type="ECO:0000256" key="4">
    <source>
        <dbReference type="SAM" id="Phobius"/>
    </source>
</evidence>
<feature type="transmembrane region" description="Helical" evidence="4">
    <location>
        <begin position="503"/>
        <end position="522"/>
    </location>
</feature>
<name>A0A1B8GXN6_9PEZI</name>
<dbReference type="Gene3D" id="1.20.1250.20">
    <property type="entry name" value="MFS general substrate transporter like domains"/>
    <property type="match status" value="2"/>
</dbReference>
<feature type="compositionally biased region" description="Polar residues" evidence="3">
    <location>
        <begin position="325"/>
        <end position="337"/>
    </location>
</feature>
<feature type="transmembrane region" description="Helical" evidence="4">
    <location>
        <begin position="804"/>
        <end position="821"/>
    </location>
</feature>
<dbReference type="InterPro" id="IPR049326">
    <property type="entry name" value="Rhodopsin_dom_fungi"/>
</dbReference>